<keyword evidence="3" id="KW-1185">Reference proteome</keyword>
<name>A0A2J5HCN1_9EURO</name>
<accession>A0A2J5HCN1</accession>
<sequence>MLSEDSPAEKKKAAEDGSSSSGDNPSHASSDAEIPPPLKPRKTSSSKVELNEKTRSSLSNLEKTRKQKKEKPQAPPKLDTQTVDRLPQRSSRVVQCYRTNEWAKHLADAEAPEPEPIEPVHEDDPDTPDDAGETPAPVHVEELLQTPLNAQPPPAVEPRSSLAREPSDANEGTRRSSDFRRHSSTKKQRVSGTSFVPTTHLTQVPVPQPPLVQAMAADEPMLHAASPLAEPLKEDQSAKPQWKGPPPLIAVREGMMRNRLSSFSLHADPWPSRSSPGQSPIVESPTSPPPPPVRHSSTTYPPIPEEADDLPLSQRRTMLHQRTSVVNPLINPFVNVPYQPQPRRSSQTSGILPENQPAAMAAFRESVREDLHDKHAPLKIMSPKGPSDRSAPPPLGQSLRNASSQSIGSMAGDMSDLHREAMRRMQAQANRNVNGM</sequence>
<feature type="region of interest" description="Disordered" evidence="1">
    <location>
        <begin position="1"/>
        <end position="248"/>
    </location>
</feature>
<feature type="compositionally biased region" description="Polar residues" evidence="1">
    <location>
        <begin position="17"/>
        <end position="29"/>
    </location>
</feature>
<dbReference type="PANTHER" id="PTHR39469:SF1">
    <property type="entry name" value="DUF4203 DOMAIN-CONTAINING PROTEIN"/>
    <property type="match status" value="1"/>
</dbReference>
<dbReference type="OrthoDB" id="5377273at2759"/>
<feature type="region of interest" description="Disordered" evidence="1">
    <location>
        <begin position="371"/>
        <end position="417"/>
    </location>
</feature>
<dbReference type="Proteomes" id="UP000235023">
    <property type="component" value="Unassembled WGS sequence"/>
</dbReference>
<reference evidence="3" key="1">
    <citation type="submission" date="2017-12" db="EMBL/GenBank/DDBJ databases">
        <authorList>
            <consortium name="DOE Joint Genome Institute"/>
            <person name="Mondo S.J."/>
            <person name="Kjaerbolling I."/>
            <person name="Vesth T.C."/>
            <person name="Frisvad J.C."/>
            <person name="Nybo J.L."/>
            <person name="Theobald S."/>
            <person name="Kuo A."/>
            <person name="Bowyer P."/>
            <person name="Matsuda Y."/>
            <person name="Lyhne E.K."/>
            <person name="Kogle M.E."/>
            <person name="Clum A."/>
            <person name="Lipzen A."/>
            <person name="Salamov A."/>
            <person name="Ngan C.Y."/>
            <person name="Daum C."/>
            <person name="Chiniquy J."/>
            <person name="Barry K."/>
            <person name="LaButti K."/>
            <person name="Haridas S."/>
            <person name="Simmons B.A."/>
            <person name="Magnuson J.K."/>
            <person name="Mortensen U.H."/>
            <person name="Larsen T.O."/>
            <person name="Grigoriev I.V."/>
            <person name="Baker S.E."/>
            <person name="Andersen M.R."/>
            <person name="Nordberg H.P."/>
            <person name="Cantor M.N."/>
            <person name="Hua S.X."/>
        </authorList>
    </citation>
    <scope>NUCLEOTIDE SEQUENCE [LARGE SCALE GENOMIC DNA]</scope>
    <source>
        <strain evidence="3">IBT 19404</strain>
    </source>
</reference>
<dbReference type="PANTHER" id="PTHR39469">
    <property type="entry name" value="CHROMOSOME 1, WHOLE GENOME SHOTGUN SEQUENCE"/>
    <property type="match status" value="1"/>
</dbReference>
<organism evidence="2 3">
    <name type="scientific">Aspergillus taichungensis</name>
    <dbReference type="NCBI Taxonomy" id="482145"/>
    <lineage>
        <taxon>Eukaryota</taxon>
        <taxon>Fungi</taxon>
        <taxon>Dikarya</taxon>
        <taxon>Ascomycota</taxon>
        <taxon>Pezizomycotina</taxon>
        <taxon>Eurotiomycetes</taxon>
        <taxon>Eurotiomycetidae</taxon>
        <taxon>Eurotiales</taxon>
        <taxon>Aspergillaceae</taxon>
        <taxon>Aspergillus</taxon>
        <taxon>Aspergillus subgen. Circumdati</taxon>
    </lineage>
</organism>
<feature type="compositionally biased region" description="Low complexity" evidence="1">
    <location>
        <begin position="196"/>
        <end position="205"/>
    </location>
</feature>
<evidence type="ECO:0000313" key="2">
    <source>
        <dbReference type="EMBL" id="PLN74450.1"/>
    </source>
</evidence>
<gene>
    <name evidence="2" type="ORF">BDW42DRAFT_182158</name>
</gene>
<evidence type="ECO:0000256" key="1">
    <source>
        <dbReference type="SAM" id="MobiDB-lite"/>
    </source>
</evidence>
<feature type="compositionally biased region" description="Basic and acidic residues" evidence="1">
    <location>
        <begin position="165"/>
        <end position="181"/>
    </location>
</feature>
<feature type="compositionally biased region" description="Acidic residues" evidence="1">
    <location>
        <begin position="110"/>
        <end position="132"/>
    </location>
</feature>
<proteinExistence type="predicted"/>
<dbReference type="EMBL" id="KZ559720">
    <property type="protein sequence ID" value="PLN74450.1"/>
    <property type="molecule type" value="Genomic_DNA"/>
</dbReference>
<feature type="compositionally biased region" description="Polar residues" evidence="1">
    <location>
        <begin position="398"/>
        <end position="408"/>
    </location>
</feature>
<feature type="compositionally biased region" description="Polar residues" evidence="1">
    <location>
        <begin position="79"/>
        <end position="93"/>
    </location>
</feature>
<dbReference type="AlphaFoldDB" id="A0A2J5HCN1"/>
<protein>
    <submittedName>
        <fullName evidence="2">Uncharacterized protein</fullName>
    </submittedName>
</protein>
<evidence type="ECO:0000313" key="3">
    <source>
        <dbReference type="Proteomes" id="UP000235023"/>
    </source>
</evidence>
<feature type="region of interest" description="Disordered" evidence="1">
    <location>
        <begin position="265"/>
        <end position="308"/>
    </location>
</feature>